<proteinExistence type="predicted"/>
<accession>A0ACC3AC54</accession>
<organism evidence="1 2">
    <name type="scientific">Neophaeococcomyces mojaviensis</name>
    <dbReference type="NCBI Taxonomy" id="3383035"/>
    <lineage>
        <taxon>Eukaryota</taxon>
        <taxon>Fungi</taxon>
        <taxon>Dikarya</taxon>
        <taxon>Ascomycota</taxon>
        <taxon>Pezizomycotina</taxon>
        <taxon>Eurotiomycetes</taxon>
        <taxon>Chaetothyriomycetidae</taxon>
        <taxon>Chaetothyriales</taxon>
        <taxon>Chaetothyriales incertae sedis</taxon>
        <taxon>Neophaeococcomyces</taxon>
    </lineage>
</organism>
<protein>
    <submittedName>
        <fullName evidence="1">Uncharacterized protein</fullName>
    </submittedName>
</protein>
<dbReference type="Proteomes" id="UP001172386">
    <property type="component" value="Unassembled WGS sequence"/>
</dbReference>
<keyword evidence="2" id="KW-1185">Reference proteome</keyword>
<dbReference type="EMBL" id="JAPDRQ010000043">
    <property type="protein sequence ID" value="KAJ9659132.1"/>
    <property type="molecule type" value="Genomic_DNA"/>
</dbReference>
<evidence type="ECO:0000313" key="1">
    <source>
        <dbReference type="EMBL" id="KAJ9659132.1"/>
    </source>
</evidence>
<sequence length="526" mass="58490">MNTDKPEVRSLPKTDSKGDLPRVMTGPVSSRTSTTISNREQDPEKAIHETVATEEINKDDANLVDWDGPDDPEKPLNWTKKKKWMNMMLIATLTMLTPFGSSMFAPGVPDMMKEFHSDNVDLASFVVSIYVLGYACGPLVIAPMSELYGRVIVYNVCTFFFLVWTIACGVSTSLPMIIVMRFLAGLVGSCPITIGSGTIADCWKQEERGFVMSAWCLPILLGPTLGPVVGGYLSEYAGWRWNFYLLAIWTAVVFAITIWALPETYPPVLIKRKAKKLRKETGNQDLRASAELSGKSPSQLLWINIMRPTKMLIFSPIVFLLSIYIAVVYGYLYIMFSTMTIVFEEQYHIGGGNVGLTFLGLGLGQIIGLFFFASTSDKDLKRRAAKNNGVMTPEMRLPFLYQTSLFAPAGLFLYGWTAQYHIHWIVPIIGTTLISIGMICSFMPIGIYLVDAFTVYAASAMAANTVLRSLGGALLPLAGRRLYATLGLGWGNSLLAFIALVFCPCIWLLEKYAQRIREHPRFQIDL</sequence>
<gene>
    <name evidence="1" type="ORF">H2198_003274</name>
</gene>
<evidence type="ECO:0000313" key="2">
    <source>
        <dbReference type="Proteomes" id="UP001172386"/>
    </source>
</evidence>
<name>A0ACC3AC54_9EURO</name>
<comment type="caution">
    <text evidence="1">The sequence shown here is derived from an EMBL/GenBank/DDBJ whole genome shotgun (WGS) entry which is preliminary data.</text>
</comment>
<reference evidence="1" key="1">
    <citation type="submission" date="2022-10" db="EMBL/GenBank/DDBJ databases">
        <title>Culturing micro-colonial fungi from biological soil crusts in the Mojave desert and describing Neophaeococcomyces mojavensis, and introducing the new genera and species Taxawa tesnikishii.</title>
        <authorList>
            <person name="Kurbessoian T."/>
            <person name="Stajich J.E."/>
        </authorList>
    </citation>
    <scope>NUCLEOTIDE SEQUENCE</scope>
    <source>
        <strain evidence="1">JES_112</strain>
    </source>
</reference>